<dbReference type="InterPro" id="IPR025157">
    <property type="entry name" value="Hemagglutinin_rpt"/>
</dbReference>
<feature type="domain" description="Filamentous haemagglutinin FhaB/tRNA nuclease CdiA-like TPS" evidence="3">
    <location>
        <begin position="54"/>
        <end position="174"/>
    </location>
</feature>
<dbReference type="SUPFAM" id="SSF51126">
    <property type="entry name" value="Pectin lyase-like"/>
    <property type="match status" value="1"/>
</dbReference>
<dbReference type="SMART" id="SM00912">
    <property type="entry name" value="Haemagg_act"/>
    <property type="match status" value="1"/>
</dbReference>
<dbReference type="InterPro" id="IPR011050">
    <property type="entry name" value="Pectin_lyase_fold/virulence"/>
</dbReference>
<organism evidence="4 5">
    <name type="scientific">Bombella saccharophila</name>
    <dbReference type="NCBI Taxonomy" id="2967338"/>
    <lineage>
        <taxon>Bacteria</taxon>
        <taxon>Pseudomonadati</taxon>
        <taxon>Pseudomonadota</taxon>
        <taxon>Alphaproteobacteria</taxon>
        <taxon>Acetobacterales</taxon>
        <taxon>Acetobacteraceae</taxon>
        <taxon>Bombella</taxon>
    </lineage>
</organism>
<protein>
    <submittedName>
        <fullName evidence="4">Hemagglutinin repeat-containing protein</fullName>
    </submittedName>
</protein>
<dbReference type="Pfam" id="PF05860">
    <property type="entry name" value="TPS"/>
    <property type="match status" value="1"/>
</dbReference>
<feature type="chain" id="PRO_5047372544" evidence="2">
    <location>
        <begin position="31"/>
        <end position="2336"/>
    </location>
</feature>
<keyword evidence="2" id="KW-0732">Signal</keyword>
<accession>A0ABT3W820</accession>
<reference evidence="4 5" key="1">
    <citation type="submission" date="2022-07" db="EMBL/GenBank/DDBJ databases">
        <title>Bombella genomes.</title>
        <authorList>
            <person name="Harer L."/>
            <person name="Styblova S."/>
            <person name="Ehrmann M."/>
        </authorList>
    </citation>
    <scope>NUCLEOTIDE SEQUENCE [LARGE SCALE GENOMIC DNA]</scope>
    <source>
        <strain evidence="4 5">TMW 2.2558</strain>
    </source>
</reference>
<evidence type="ECO:0000313" key="5">
    <source>
        <dbReference type="Proteomes" id="UP001165648"/>
    </source>
</evidence>
<evidence type="ECO:0000259" key="3">
    <source>
        <dbReference type="SMART" id="SM00912"/>
    </source>
</evidence>
<comment type="caution">
    <text evidence="4">The sequence shown here is derived from an EMBL/GenBank/DDBJ whole genome shotgun (WGS) entry which is preliminary data.</text>
</comment>
<feature type="signal peptide" evidence="2">
    <location>
        <begin position="1"/>
        <end position="30"/>
    </location>
</feature>
<evidence type="ECO:0000313" key="4">
    <source>
        <dbReference type="EMBL" id="MCX5615234.1"/>
    </source>
</evidence>
<dbReference type="Pfam" id="PF13332">
    <property type="entry name" value="Fil_haemagg_2"/>
    <property type="match status" value="3"/>
</dbReference>
<dbReference type="Gene3D" id="2.160.20.10">
    <property type="entry name" value="Single-stranded right-handed beta-helix, Pectin lyase-like"/>
    <property type="match status" value="1"/>
</dbReference>
<evidence type="ECO:0000256" key="1">
    <source>
        <dbReference type="SAM" id="MobiDB-lite"/>
    </source>
</evidence>
<proteinExistence type="predicted"/>
<dbReference type="InterPro" id="IPR010069">
    <property type="entry name" value="CdiA_FHA1_rpt"/>
</dbReference>
<name>A0ABT3W820_9PROT</name>
<feature type="region of interest" description="Disordered" evidence="1">
    <location>
        <begin position="796"/>
        <end position="820"/>
    </location>
</feature>
<dbReference type="InterPro" id="IPR012334">
    <property type="entry name" value="Pectin_lyas_fold"/>
</dbReference>
<dbReference type="RefSeq" id="WP_266107059.1">
    <property type="nucleotide sequence ID" value="NZ_JANIDW010000004.1"/>
</dbReference>
<dbReference type="NCBIfam" id="TIGR01901">
    <property type="entry name" value="adhes_NPXG"/>
    <property type="match status" value="1"/>
</dbReference>
<dbReference type="Pfam" id="PF26363">
    <property type="entry name" value="Phospholipase-like"/>
    <property type="match status" value="1"/>
</dbReference>
<sequence>MVGPSLFQRIVNLFGASVLLMASTATQALAQQAPPQIVVDPAGHGPHPVLDKTQNGLDQINIIQPNGAGVSHNMFRAYGVPQRGVILNNATHDTQTKIGGVVLGNTQLHGHAAGLILNEVTGPLPSQILGYTEVAGKQAAVVIANPNGLTCNGCGFINTSRVTLATGHPELNSQGGLQAFTIAGGTVHFGAQGADFATVPVLDILSRRVKIDGQVNAQRANLVLGRNHVAYGSNAVTPLADDGRKKPELAVDTAALGGLYANSIYMIVNEAGAGVRVDGTMAANAGDMHLDGRGNLVLNGTMAASGNVVAHQTGPIQLGAQGHVYAGEQAEIHSQDGLENAGHIATQNGTLSLHTEGVLNNKGIIYSQNGAAHLHGHDITNSGQIITGQDALHLEAEQLTNKGGLIYGNGGVEAVIGRQIDNRQGVIQANAGDLHLATAQLLNDGGGLVALSPTHGLVIDRGGDGTPSASARDSLADFQNGQGLVESAGDLRLAVTGLNGLDQLIAGRDLTVTTTSLVGREVLQAGRNVDVSLPGAYSIAQGGGILAGGGIQLTAGSVSNDGALSAQGGALSVTSGGDLRNTGVMEGASGVRLTLPGTLTNSEGAILADNGSIALSGPNGRAMAGLYNQSGQITASGATSDLVILADQLSNTILKGTQVAQSRHTFWGQGRGSGDADIAVPQGLLNAQGEQGTGYIRFLVSHKSPHGRRGAAHAYEEETHTSANSAEPLLSAGQDLLITSAGGILNDGGHLAAGRDVALSGGALNNIGYQNERRFFLSCDDHAGCGWDSSHADPAFTGSTPGGKKGYRPPAQQWGPTVQLPGVQGSITAGRTIAGDFTGAINNNTKIAHATAPLSGHSAVSLPGLQSDKLTPVRPADAAKAHNLTSLPGFNSGDRPTQTLPSAGISGVLDSLSAGHTLFVPNRSPSVHYLLETNPRYASFAGLHSSDYLLGRLGHSMGDYRFLGDGGFDARYIQQQIVSATGQVFLGGTYQTADQQMHTLLDNAADQAKALGLTFGVALTPEQQEKLTHSIVWYVPVNVDGQMVLAPKLYLAPGEEQLASGGVIAAKTIALSANEVTNSGLITAQDGLGITAIAGDLANLGGSISGNDVALAALHGNLRNESVLNQQRIVGGMQDELVQQGSILARGKAQLQAGQDIIFKAGNLNADGDISLVAGRDVTLGSLTTRGAGGVRRHHFTQTGSFVKNYGSSVMGNGAVEVAALGGDLTLAGSGVMAGKDALLQAKGNLALNAVTDEQHSYSQSVSHSLFRKKTIVQSSDSTNEVGSLVVANDNAVLKSGSDMAIKGTVSGSQNAALTAGGALSIDALKDTAASYFDRKKSGLSLSLGKDGKTSAGYGKSHLTITGEGADWTSSILSAGQGDLAITAGKAVNVTTSSLSAGRDLSVDGASVSFHNHTQDSRNIRNNKTFFVGGSFGVAEDSLLGQALQAALSASQTKGKGSGMLTTLNAMEGAYGVGSGIAKALSERALAPAGSLYNGVGKGGSPMGTNLAGVKASVGFNSSKDYSEQNSHTVEGASATAGRQLSMVARGGEREAPDNGIIHLTGAQLKGQDISLEAQKDIVLDAGWSSSDSYSRYKSTSASVGVEASVGATNVGFSAQASFQTQKQVQESHERQAEDTVISATHGVRLHAGDLLALNGAEVIAQRIDTQSRALNITSPQNVFDFQSHSMQAGAHVSVPIMSPGEFGLGGSFEKQNTKDHFASTGKTLSGFYAGNQGIGVDVAGDTSLTAGVISSTADNSKNYLNTKSLTARSVRNTSTWKSKTSGASLDVGSDMLSSVGGVLGTIGLNGVANSAGMIGSNRTHDESSESQSAISGNITINAQSQSGSYSRDVEHANGALTNKFDAQKLQNQLQASQLGTQLVGQVVGSVADALGTKRDNFGHVVKPGVPGFDDGKLSDNWARIILEGGANAAVAALTGGNPTVAGAATVAGKVASISAAPAIGRLSASIFKDDRAAITFGNALDNVLAGASGAAVGAAIGGHQGAWNGAVTASIIQQYNDAVSDKINEAVARKRISDSEAALYKNHAAMVRAAAAYMHAFPEGDPSQGFWNADGSVNMKNNADKDYHLPTEDELREEGIDGYEGLRKLLYHPIDPMNGKPTDLVGALYIPNDIKDKATPVSVVYRGTDASNLRQLQEDFFQNIGSDGSGFGGKYSLTEYRVAQDIAIKLSNTTWAKNGHMMFNGNSLGGGLAIVSSRVTGIPAYVTNSASVNDYTYVYKNGDSSINAVYVGREFLHMLQSVSFYVTVFGHPPVSGGSSMITPPLEDNVMRGVRVDHIDPAKSDEYSFINPKAFFLLHYASAAYRAVVERLNKDLEKIK</sequence>
<keyword evidence="5" id="KW-1185">Reference proteome</keyword>
<dbReference type="InterPro" id="IPR008638">
    <property type="entry name" value="FhaB/CdiA-like_TPS"/>
</dbReference>
<dbReference type="EMBL" id="JANIDW010000004">
    <property type="protein sequence ID" value="MCX5615234.1"/>
    <property type="molecule type" value="Genomic_DNA"/>
</dbReference>
<evidence type="ECO:0000256" key="2">
    <source>
        <dbReference type="SAM" id="SignalP"/>
    </source>
</evidence>
<dbReference type="Proteomes" id="UP001165648">
    <property type="component" value="Unassembled WGS sequence"/>
</dbReference>
<gene>
    <name evidence="4" type="ORF">NQF64_08260</name>
</gene>
<dbReference type="NCBIfam" id="TIGR01731">
    <property type="entry name" value="fil_hemag_20aa"/>
    <property type="match status" value="7"/>
</dbReference>